<gene>
    <name evidence="2" type="ORF">C2G38_2212421</name>
</gene>
<name>A0A397UGC5_9GLOM</name>
<dbReference type="Proteomes" id="UP000266673">
    <property type="component" value="Unassembled WGS sequence"/>
</dbReference>
<feature type="compositionally biased region" description="Low complexity" evidence="1">
    <location>
        <begin position="59"/>
        <end position="78"/>
    </location>
</feature>
<evidence type="ECO:0000256" key="1">
    <source>
        <dbReference type="SAM" id="MobiDB-lite"/>
    </source>
</evidence>
<proteinExistence type="predicted"/>
<comment type="caution">
    <text evidence="2">The sequence shown here is derived from an EMBL/GenBank/DDBJ whole genome shotgun (WGS) entry which is preliminary data.</text>
</comment>
<feature type="compositionally biased region" description="Polar residues" evidence="1">
    <location>
        <begin position="106"/>
        <end position="118"/>
    </location>
</feature>
<protein>
    <recommendedName>
        <fullName evidence="4">Collagen triple helix repeat protein</fullName>
    </recommendedName>
</protein>
<feature type="compositionally biased region" description="Acidic residues" evidence="1">
    <location>
        <begin position="79"/>
        <end position="88"/>
    </location>
</feature>
<feature type="compositionally biased region" description="Low complexity" evidence="1">
    <location>
        <begin position="95"/>
        <end position="105"/>
    </location>
</feature>
<accession>A0A397UGC5</accession>
<dbReference type="EMBL" id="QKWP01001548">
    <property type="protein sequence ID" value="RIB08127.1"/>
    <property type="molecule type" value="Genomic_DNA"/>
</dbReference>
<organism evidence="2 3">
    <name type="scientific">Gigaspora rosea</name>
    <dbReference type="NCBI Taxonomy" id="44941"/>
    <lineage>
        <taxon>Eukaryota</taxon>
        <taxon>Fungi</taxon>
        <taxon>Fungi incertae sedis</taxon>
        <taxon>Mucoromycota</taxon>
        <taxon>Glomeromycotina</taxon>
        <taxon>Glomeromycetes</taxon>
        <taxon>Diversisporales</taxon>
        <taxon>Gigasporaceae</taxon>
        <taxon>Gigaspora</taxon>
    </lineage>
</organism>
<feature type="region of interest" description="Disordered" evidence="1">
    <location>
        <begin position="59"/>
        <end position="118"/>
    </location>
</feature>
<dbReference type="AlphaFoldDB" id="A0A397UGC5"/>
<evidence type="ECO:0000313" key="2">
    <source>
        <dbReference type="EMBL" id="RIB08127.1"/>
    </source>
</evidence>
<evidence type="ECO:0000313" key="3">
    <source>
        <dbReference type="Proteomes" id="UP000266673"/>
    </source>
</evidence>
<keyword evidence="3" id="KW-1185">Reference proteome</keyword>
<evidence type="ECO:0008006" key="4">
    <source>
        <dbReference type="Google" id="ProtNLM"/>
    </source>
</evidence>
<reference evidence="2 3" key="1">
    <citation type="submission" date="2018-06" db="EMBL/GenBank/DDBJ databases">
        <title>Comparative genomics reveals the genomic features of Rhizophagus irregularis, R. cerebriforme, R. diaphanum and Gigaspora rosea, and their symbiotic lifestyle signature.</title>
        <authorList>
            <person name="Morin E."/>
            <person name="San Clemente H."/>
            <person name="Chen E.C.H."/>
            <person name="De La Providencia I."/>
            <person name="Hainaut M."/>
            <person name="Kuo A."/>
            <person name="Kohler A."/>
            <person name="Murat C."/>
            <person name="Tang N."/>
            <person name="Roy S."/>
            <person name="Loubradou J."/>
            <person name="Henrissat B."/>
            <person name="Grigoriev I.V."/>
            <person name="Corradi N."/>
            <person name="Roux C."/>
            <person name="Martin F.M."/>
        </authorList>
    </citation>
    <scope>NUCLEOTIDE SEQUENCE [LARGE SCALE GENOMIC DNA]</scope>
    <source>
        <strain evidence="2 3">DAOM 194757</strain>
    </source>
</reference>
<sequence>MSFHVTCFQATHDDCIQYGRCLSFLGAVNTADLLEGDSVSSHIVQNPSESRQVLLKLCTGETSETGNTGNIGETGDTGDTSDTDEIGETGEIGDTGDTSDTGETGNTRLENQAGSVDL</sequence>